<accession>A0A939EUV2</accession>
<proteinExistence type="predicted"/>
<sequence length="105" mass="12203">MINNTDNTRRWLEAGKQIGKNFSYTKDNKLYYASVGIQKCGSVYKLYFDEIEESQMGAHEDYLLEEIIDVQQFNQLSALVYQKTGLQLDTLTPLKGQKIFNPDFH</sequence>
<name>A0A939EUV2_9BACT</name>
<dbReference type="RefSeq" id="WP_206983659.1">
    <property type="nucleotide sequence ID" value="NZ_JAFLQZ010000004.1"/>
</dbReference>
<gene>
    <name evidence="1" type="ORF">J0X19_07945</name>
</gene>
<protein>
    <submittedName>
        <fullName evidence="1">Uncharacterized protein</fullName>
    </submittedName>
</protein>
<dbReference type="AlphaFoldDB" id="A0A939EUV2"/>
<evidence type="ECO:0000313" key="2">
    <source>
        <dbReference type="Proteomes" id="UP000664144"/>
    </source>
</evidence>
<dbReference type="Proteomes" id="UP000664144">
    <property type="component" value="Unassembled WGS sequence"/>
</dbReference>
<keyword evidence="2" id="KW-1185">Reference proteome</keyword>
<reference evidence="1" key="1">
    <citation type="submission" date="2021-03" db="EMBL/GenBank/DDBJ databases">
        <authorList>
            <person name="Kim M.K."/>
        </authorList>
    </citation>
    <scope>NUCLEOTIDE SEQUENCE</scope>
    <source>
        <strain evidence="1">BT186</strain>
    </source>
</reference>
<comment type="caution">
    <text evidence="1">The sequence shown here is derived from an EMBL/GenBank/DDBJ whole genome shotgun (WGS) entry which is preliminary data.</text>
</comment>
<dbReference type="EMBL" id="JAFLQZ010000004">
    <property type="protein sequence ID" value="MBO0357873.1"/>
    <property type="molecule type" value="Genomic_DNA"/>
</dbReference>
<organism evidence="1 2">
    <name type="scientific">Hymenobacter telluris</name>
    <dbReference type="NCBI Taxonomy" id="2816474"/>
    <lineage>
        <taxon>Bacteria</taxon>
        <taxon>Pseudomonadati</taxon>
        <taxon>Bacteroidota</taxon>
        <taxon>Cytophagia</taxon>
        <taxon>Cytophagales</taxon>
        <taxon>Hymenobacteraceae</taxon>
        <taxon>Hymenobacter</taxon>
    </lineage>
</organism>
<evidence type="ECO:0000313" key="1">
    <source>
        <dbReference type="EMBL" id="MBO0357873.1"/>
    </source>
</evidence>